<protein>
    <submittedName>
        <fullName evidence="1">Uncharacterized protein</fullName>
    </submittedName>
</protein>
<accession>X1JMX4</accession>
<gene>
    <name evidence="1" type="ORF">S03H2_53072</name>
</gene>
<organism evidence="1">
    <name type="scientific">marine sediment metagenome</name>
    <dbReference type="NCBI Taxonomy" id="412755"/>
    <lineage>
        <taxon>unclassified sequences</taxon>
        <taxon>metagenomes</taxon>
        <taxon>ecological metagenomes</taxon>
    </lineage>
</organism>
<dbReference type="EMBL" id="BARU01033761">
    <property type="protein sequence ID" value="GAH71133.1"/>
    <property type="molecule type" value="Genomic_DNA"/>
</dbReference>
<comment type="caution">
    <text evidence="1">The sequence shown here is derived from an EMBL/GenBank/DDBJ whole genome shotgun (WGS) entry which is preliminary data.</text>
</comment>
<evidence type="ECO:0000313" key="1">
    <source>
        <dbReference type="EMBL" id="GAH71133.1"/>
    </source>
</evidence>
<reference evidence="1" key="1">
    <citation type="journal article" date="2014" name="Front. Microbiol.">
        <title>High frequency of phylogenetically diverse reductive dehalogenase-homologous genes in deep subseafloor sedimentary metagenomes.</title>
        <authorList>
            <person name="Kawai M."/>
            <person name="Futagami T."/>
            <person name="Toyoda A."/>
            <person name="Takaki Y."/>
            <person name="Nishi S."/>
            <person name="Hori S."/>
            <person name="Arai W."/>
            <person name="Tsubouchi T."/>
            <person name="Morono Y."/>
            <person name="Uchiyama I."/>
            <person name="Ito T."/>
            <person name="Fujiyama A."/>
            <person name="Inagaki F."/>
            <person name="Takami H."/>
        </authorList>
    </citation>
    <scope>NUCLEOTIDE SEQUENCE</scope>
    <source>
        <strain evidence="1">Expedition CK06-06</strain>
    </source>
</reference>
<name>X1JMX4_9ZZZZ</name>
<sequence>MESDRTMQVQGKILALDDGPNNITILKVLLDDNYDLKAATTGEKVSVRGICPIIQGFAVRDT</sequence>
<proteinExistence type="predicted"/>
<dbReference type="AlphaFoldDB" id="X1JMX4"/>